<feature type="signal peptide" evidence="1">
    <location>
        <begin position="1"/>
        <end position="23"/>
    </location>
</feature>
<feature type="chain" id="PRO_5047013853" description="Type IX secretion system membrane protein PorP/SprF" evidence="1">
    <location>
        <begin position="24"/>
        <end position="286"/>
    </location>
</feature>
<dbReference type="Proteomes" id="UP000618319">
    <property type="component" value="Unassembled WGS sequence"/>
</dbReference>
<accession>A0ABR9TB00</accession>
<proteinExistence type="predicted"/>
<evidence type="ECO:0008006" key="4">
    <source>
        <dbReference type="Google" id="ProtNLM"/>
    </source>
</evidence>
<organism evidence="2 3">
    <name type="scientific">Sphingobacterium pedocola</name>
    <dbReference type="NCBI Taxonomy" id="2082722"/>
    <lineage>
        <taxon>Bacteria</taxon>
        <taxon>Pseudomonadati</taxon>
        <taxon>Bacteroidota</taxon>
        <taxon>Sphingobacteriia</taxon>
        <taxon>Sphingobacteriales</taxon>
        <taxon>Sphingobacteriaceae</taxon>
        <taxon>Sphingobacterium</taxon>
    </lineage>
</organism>
<reference evidence="2 3" key="1">
    <citation type="submission" date="2018-02" db="EMBL/GenBank/DDBJ databases">
        <title>Sphingobacterium KA21.</title>
        <authorList>
            <person name="Vasarhelyi B.M."/>
            <person name="Deshmukh S."/>
            <person name="Balint B."/>
            <person name="Kukolya J."/>
        </authorList>
    </citation>
    <scope>NUCLEOTIDE SEQUENCE [LARGE SCALE GENOMIC DNA]</scope>
    <source>
        <strain evidence="2 3">Ka21</strain>
    </source>
</reference>
<protein>
    <recommendedName>
        <fullName evidence="4">Type IX secretion system membrane protein PorP/SprF</fullName>
    </recommendedName>
</protein>
<dbReference type="Pfam" id="PF11751">
    <property type="entry name" value="PorP_SprF"/>
    <property type="match status" value="1"/>
</dbReference>
<evidence type="ECO:0000256" key="1">
    <source>
        <dbReference type="SAM" id="SignalP"/>
    </source>
</evidence>
<dbReference type="InterPro" id="IPR019861">
    <property type="entry name" value="PorP/SprF_Bacteroidetes"/>
</dbReference>
<keyword evidence="1" id="KW-0732">Signal</keyword>
<gene>
    <name evidence="2" type="ORF">C4F40_16125</name>
</gene>
<comment type="caution">
    <text evidence="2">The sequence shown here is derived from an EMBL/GenBank/DDBJ whole genome shotgun (WGS) entry which is preliminary data.</text>
</comment>
<name>A0ABR9TB00_9SPHI</name>
<dbReference type="NCBIfam" id="TIGR03519">
    <property type="entry name" value="T9SS_PorP_fam"/>
    <property type="match status" value="1"/>
</dbReference>
<keyword evidence="3" id="KW-1185">Reference proteome</keyword>
<evidence type="ECO:0000313" key="3">
    <source>
        <dbReference type="Proteomes" id="UP000618319"/>
    </source>
</evidence>
<sequence>MKIVNYSFLMLLFVGSMLGESFAQQSPIISSYFQNDYLFNSARIGVNGTKAIDAAIRMPVGQLRDDMKENYLHVMYGFGRNGVGAGFKTNQIGAFNLTEFNASYAFHIPLDGDSKFLSLGTGIKFLREQINTDKIVGDVNDPAIAYYNNDPNRMDFNLGLAYTSDNVVVNLAANNLLKEKHEFLLNPEPFMYSSVRYNLLFDDVVVAPVVAYRRLLTEENILDFGTAVGFNNLFNAYLMYHTSKNFSAGVSAKVNVLQLNVGYTTTTAGVQGIGRQGLDIGLRYAW</sequence>
<dbReference type="EMBL" id="PSKQ01000023">
    <property type="protein sequence ID" value="MBE8722254.1"/>
    <property type="molecule type" value="Genomic_DNA"/>
</dbReference>
<evidence type="ECO:0000313" key="2">
    <source>
        <dbReference type="EMBL" id="MBE8722254.1"/>
    </source>
</evidence>
<dbReference type="RefSeq" id="WP_196940168.1">
    <property type="nucleotide sequence ID" value="NZ_MU158690.1"/>
</dbReference>